<feature type="repeat" description="ANK" evidence="1">
    <location>
        <begin position="1153"/>
        <end position="1185"/>
    </location>
</feature>
<dbReference type="Gene3D" id="1.25.40.20">
    <property type="entry name" value="Ankyrin repeat-containing domain"/>
    <property type="match status" value="1"/>
</dbReference>
<accession>A0A6F9D6Y4</accession>
<feature type="compositionally biased region" description="Basic and acidic residues" evidence="3">
    <location>
        <begin position="1309"/>
        <end position="1330"/>
    </location>
</feature>
<feature type="repeat" description="ANK" evidence="1">
    <location>
        <begin position="1186"/>
        <end position="1218"/>
    </location>
</feature>
<dbReference type="InterPro" id="IPR036392">
    <property type="entry name" value="PLAT/LH2_dom_sf"/>
</dbReference>
<feature type="region of interest" description="Disordered" evidence="3">
    <location>
        <begin position="322"/>
        <end position="354"/>
    </location>
</feature>
<dbReference type="InterPro" id="IPR052970">
    <property type="entry name" value="Inner_ear_hair_cell_LOXHD"/>
</dbReference>
<feature type="compositionally biased region" description="Polar residues" evidence="3">
    <location>
        <begin position="918"/>
        <end position="930"/>
    </location>
</feature>
<dbReference type="Gene3D" id="2.40.180.10">
    <property type="entry name" value="Catalase core domain"/>
    <property type="match status" value="1"/>
</dbReference>
<dbReference type="SUPFAM" id="SSF49723">
    <property type="entry name" value="Lipase/lipooxygenase domain (PLAT/LH2 domain)"/>
    <property type="match status" value="1"/>
</dbReference>
<feature type="compositionally biased region" description="Low complexity" evidence="3">
    <location>
        <begin position="758"/>
        <end position="771"/>
    </location>
</feature>
<feature type="compositionally biased region" description="Acidic residues" evidence="3">
    <location>
        <begin position="983"/>
        <end position="992"/>
    </location>
</feature>
<feature type="compositionally biased region" description="Basic and acidic residues" evidence="3">
    <location>
        <begin position="935"/>
        <end position="947"/>
    </location>
</feature>
<dbReference type="PROSITE" id="PS50297">
    <property type="entry name" value="ANK_REP_REGION"/>
    <property type="match status" value="3"/>
</dbReference>
<dbReference type="InterPro" id="IPR001024">
    <property type="entry name" value="PLAT/LH2_dom"/>
</dbReference>
<feature type="compositionally biased region" description="Low complexity" evidence="3">
    <location>
        <begin position="794"/>
        <end position="811"/>
    </location>
</feature>
<dbReference type="InterPro" id="IPR002110">
    <property type="entry name" value="Ankyrin_rpt"/>
</dbReference>
<dbReference type="Pfam" id="PF12796">
    <property type="entry name" value="Ank_2"/>
    <property type="match status" value="2"/>
</dbReference>
<dbReference type="SUPFAM" id="SSF48403">
    <property type="entry name" value="Ankyrin repeat"/>
    <property type="match status" value="1"/>
</dbReference>
<dbReference type="PANTHER" id="PTHR45901:SF7">
    <property type="entry name" value="OXYGEN-REGULATED PROTEIN 1"/>
    <property type="match status" value="1"/>
</dbReference>
<gene>
    <name evidence="5" type="primary">Ankrd10-002</name>
</gene>
<feature type="compositionally biased region" description="Low complexity" evidence="3">
    <location>
        <begin position="659"/>
        <end position="668"/>
    </location>
</feature>
<feature type="compositionally biased region" description="Low complexity" evidence="3">
    <location>
        <begin position="559"/>
        <end position="582"/>
    </location>
</feature>
<dbReference type="SMART" id="SM00248">
    <property type="entry name" value="ANK"/>
    <property type="match status" value="4"/>
</dbReference>
<feature type="compositionally biased region" description="Low complexity" evidence="3">
    <location>
        <begin position="727"/>
        <end position="737"/>
    </location>
</feature>
<feature type="compositionally biased region" description="Basic and acidic residues" evidence="3">
    <location>
        <begin position="585"/>
        <end position="601"/>
    </location>
</feature>
<feature type="repeat" description="ANK" evidence="1">
    <location>
        <begin position="1120"/>
        <end position="1152"/>
    </location>
</feature>
<evidence type="ECO:0000256" key="1">
    <source>
        <dbReference type="PROSITE-ProRule" id="PRU00023"/>
    </source>
</evidence>
<feature type="compositionally biased region" description="Low complexity" evidence="3">
    <location>
        <begin position="627"/>
        <end position="641"/>
    </location>
</feature>
<feature type="region of interest" description="Disordered" evidence="3">
    <location>
        <begin position="503"/>
        <end position="825"/>
    </location>
</feature>
<proteinExistence type="evidence at transcript level"/>
<feature type="compositionally biased region" description="Basic and acidic residues" evidence="3">
    <location>
        <begin position="702"/>
        <end position="726"/>
    </location>
</feature>
<dbReference type="PROSITE" id="PS50095">
    <property type="entry name" value="PLAT"/>
    <property type="match status" value="1"/>
</dbReference>
<feature type="domain" description="PLAT" evidence="4">
    <location>
        <begin position="377"/>
        <end position="498"/>
    </location>
</feature>
<comment type="caution">
    <text evidence="2">Lacks conserved residue(s) required for the propagation of feature annotation.</text>
</comment>
<dbReference type="SMART" id="SM00308">
    <property type="entry name" value="LH2"/>
    <property type="match status" value="1"/>
</dbReference>
<dbReference type="EMBL" id="LR782918">
    <property type="protein sequence ID" value="CAB3221726.1"/>
    <property type="molecule type" value="mRNA"/>
</dbReference>
<evidence type="ECO:0000313" key="5">
    <source>
        <dbReference type="EMBL" id="CAB3221726.1"/>
    </source>
</evidence>
<reference evidence="5" key="1">
    <citation type="submission" date="2020-04" db="EMBL/GenBank/DDBJ databases">
        <authorList>
            <person name="Neveu A P."/>
        </authorList>
    </citation>
    <scope>NUCLEOTIDE SEQUENCE</scope>
    <source>
        <tissue evidence="5">Whole embryo</tissue>
    </source>
</reference>
<feature type="compositionally biased region" description="Low complexity" evidence="3">
    <location>
        <begin position="1264"/>
        <end position="1284"/>
    </location>
</feature>
<name>A0A6F9D6Y4_9ASCI</name>
<evidence type="ECO:0000256" key="3">
    <source>
        <dbReference type="SAM" id="MobiDB-lite"/>
    </source>
</evidence>
<feature type="compositionally biased region" description="Polar residues" evidence="3">
    <location>
        <begin position="330"/>
        <end position="344"/>
    </location>
</feature>
<feature type="compositionally biased region" description="Low complexity" evidence="3">
    <location>
        <begin position="541"/>
        <end position="550"/>
    </location>
</feature>
<dbReference type="PROSITE" id="PS50088">
    <property type="entry name" value="ANK_REPEAT"/>
    <property type="match status" value="3"/>
</dbReference>
<evidence type="ECO:0000256" key="2">
    <source>
        <dbReference type="PROSITE-ProRule" id="PRU00152"/>
    </source>
</evidence>
<dbReference type="InterPro" id="IPR036770">
    <property type="entry name" value="Ankyrin_rpt-contain_sf"/>
</dbReference>
<feature type="compositionally biased region" description="Low complexity" evidence="3">
    <location>
        <begin position="1000"/>
        <end position="1014"/>
    </location>
</feature>
<feature type="region of interest" description="Disordered" evidence="3">
    <location>
        <begin position="187"/>
        <end position="236"/>
    </location>
</feature>
<dbReference type="PANTHER" id="PTHR45901">
    <property type="entry name" value="PROTEIN CBG12474"/>
    <property type="match status" value="1"/>
</dbReference>
<feature type="compositionally biased region" description="Basic and acidic residues" evidence="3">
    <location>
        <begin position="674"/>
        <end position="692"/>
    </location>
</feature>
<feature type="region of interest" description="Disordered" evidence="3">
    <location>
        <begin position="861"/>
        <end position="1019"/>
    </location>
</feature>
<protein>
    <submittedName>
        <fullName evidence="5">Serine-rich adhesin for platelets-like</fullName>
    </submittedName>
</protein>
<evidence type="ECO:0000259" key="4">
    <source>
        <dbReference type="PROSITE" id="PS50095"/>
    </source>
</evidence>
<dbReference type="Pfam" id="PF01477">
    <property type="entry name" value="PLAT"/>
    <property type="match status" value="1"/>
</dbReference>
<feature type="region of interest" description="Disordered" evidence="3">
    <location>
        <begin position="81"/>
        <end position="106"/>
    </location>
</feature>
<feature type="region of interest" description="Disordered" evidence="3">
    <location>
        <begin position="1264"/>
        <end position="1330"/>
    </location>
</feature>
<keyword evidence="1" id="KW-0040">ANK repeat</keyword>
<feature type="compositionally biased region" description="Basic and acidic residues" evidence="3">
    <location>
        <begin position="1287"/>
        <end position="1299"/>
    </location>
</feature>
<feature type="compositionally biased region" description="Low complexity" evidence="3">
    <location>
        <begin position="963"/>
        <end position="982"/>
    </location>
</feature>
<sequence>MDVSSKQVIDAVAEKIKYYMDIKRREDGFDLSGPSQPKMKYPRVKTGSVLNSGKLHDRSLKHYFTPNMIRTQIANMEAMPPGTERQKTVKRKLKRSLTSPRRKNESSFMDDELFTAQMEALSLLENSSRNRMHSRVYPRAPSLRKAAPSKISRNEVNRLINRSSQILVATETVALAHDIIASRHRTRPQSAPAVYHGHSQSFPGLGSLPQRPGTARGRYGVRSASARSNKRRPKYAWDINGRKVPYRSLDHDSLDEAGSSSYSVSSSSVEYNDHLMHSTPKRHFNKPHRPYSARNHHGNYSHNDTANRPYSAGLLRHRDYVTSPGRPTISPDSGFSVNAGTQTPRRPNDRRRGRHVIVIPSDRSSDDGGHQSPTELRKYRVEIHTGDRLGAGTAADVYLTLHGSRSDTDEMYLTNTVTADAHHKQKAFRRGQVDTFDIETEDVGKLRKIGIGHDQKEKAFSWFLDRVVVSCKDRTWKFECNTWLSGDLGDKLTFRYFKTAKKSHKDSSESDTSSSSDDDRPMTARYSNAQKKVEELTGRHSSSSSSSSSRSSRRSNAKQQPQQQHGFHHSSSSSDQGSVSAHTKPASDRRSEVDLKSHLEYSSDSSAARGKSTVRDTESYVEESEDSNTSSSDSDTVAASSGDEASSVGKEVEKKLGKGDFSSSASSDSETEDEMRLKRIVKEDASDERRSSSSESEDTEQEADKLFEVSEFKVEKTNDFDTRSDKALSSSNKSSSSESEKEDESKNDASNDSASKTAAAPPKIESSSASSSDEDAKEDSKSPFSFITDRFRSSSHSSHSSHSSSSSSSDSDIIEEEPPKRVARLPSFAEVVPLQRHESADVIAAPDVTFDTVTMETIQEPVSAEVEVTEHHMLTATSPDDARSVTSDRSSRKPSSSSESSSSESEEEIVEQFEVPPQTESTDIPSSLFAQQIRADVHSEETHHDNEQDTTVTEARTDDDVRSSASDKSSRHQSSSSSSESSSSDEDATVEEDFSKTEEATTSSAVHMATTTTATDEDALREEAKEIADVYMDGFNAGIEVTRKLNVTNPALFTEESSWQPATSETSGLMEENEEDGVIQTPSHLVIRRDVHDLIKEGDARNVIELLTVRPELKEQQNEKGWRPIHIAASNGKLEILQWLAANGVNLGAETPTGYTAIHMAAIHGHVQCMMVIHAMGGSLNAVNVDGQTALHLSCMSGHLSAVKWLVANSANVRLRDNSQRTALALAKQYRHKEIALFLKTLLRDLRKQDSSVSLIMSSKSSIASSNYSTHSSHSSSSSSSSSSSDEEGKTSDAERDTSWDNGTTPHSESYEERQRHELDERKRIYEQQQERIRTRRTSFLDAIRAETEENLLETTTSEA</sequence>
<organism evidence="5">
    <name type="scientific">Phallusia mammillata</name>
    <dbReference type="NCBI Taxonomy" id="59560"/>
    <lineage>
        <taxon>Eukaryota</taxon>
        <taxon>Metazoa</taxon>
        <taxon>Chordata</taxon>
        <taxon>Tunicata</taxon>
        <taxon>Ascidiacea</taxon>
        <taxon>Phlebobranchia</taxon>
        <taxon>Ascidiidae</taxon>
        <taxon>Phallusia</taxon>
    </lineage>
</organism>